<dbReference type="AlphaFoldDB" id="A0AAX3X061"/>
<dbReference type="Proteomes" id="UP001178322">
    <property type="component" value="Chromosome"/>
</dbReference>
<dbReference type="RefSeq" id="WP_283871976.1">
    <property type="nucleotide sequence ID" value="NZ_CP126101.1"/>
</dbReference>
<evidence type="ECO:0000313" key="1">
    <source>
        <dbReference type="EMBL" id="WHY53585.1"/>
    </source>
</evidence>
<name>A0AAX3X061_9BACI</name>
<protein>
    <submittedName>
        <fullName evidence="1">Uncharacterized protein</fullName>
    </submittedName>
</protein>
<accession>A0AAX3X061</accession>
<organism evidence="1 2">
    <name type="scientific">Lysinibacillus pakistanensis</name>
    <dbReference type="NCBI Taxonomy" id="759811"/>
    <lineage>
        <taxon>Bacteria</taxon>
        <taxon>Bacillati</taxon>
        <taxon>Bacillota</taxon>
        <taxon>Bacilli</taxon>
        <taxon>Bacillales</taxon>
        <taxon>Bacillaceae</taxon>
        <taxon>Lysinibacillus</taxon>
    </lineage>
</organism>
<reference evidence="1" key="1">
    <citation type="submission" date="2023-05" db="EMBL/GenBank/DDBJ databases">
        <title>Comparative genomics of Bacillaceae isolates and their secondary metabolite potential.</title>
        <authorList>
            <person name="Song L."/>
            <person name="Nielsen L.J."/>
            <person name="Mohite O."/>
            <person name="Xu X."/>
            <person name="Weber T."/>
            <person name="Kovacs A.T."/>
        </authorList>
    </citation>
    <scope>NUCLEOTIDE SEQUENCE</scope>
    <source>
        <strain evidence="1">LY1</strain>
    </source>
</reference>
<gene>
    <name evidence="1" type="ORF">QNH24_10235</name>
</gene>
<evidence type="ECO:0000313" key="2">
    <source>
        <dbReference type="Proteomes" id="UP001178322"/>
    </source>
</evidence>
<sequence length="99" mass="10859">MPNTIRGVSNIVQSEYSGVANAIGAFIAQISGQYEQIYIYSREPCEDSLKDPQDKAMKQAILAGALSETIQLVEVEETALAYHPENATRLKVEVVGKMK</sequence>
<proteinExistence type="predicted"/>
<dbReference type="EMBL" id="CP126101">
    <property type="protein sequence ID" value="WHY53585.1"/>
    <property type="molecule type" value="Genomic_DNA"/>
</dbReference>